<accession>A0A0E0RFE8</accession>
<evidence type="ECO:0000313" key="2">
    <source>
        <dbReference type="Proteomes" id="UP000008022"/>
    </source>
</evidence>
<evidence type="ECO:0000313" key="1">
    <source>
        <dbReference type="EnsemblPlants" id="ORUFI12G07750.7"/>
    </source>
</evidence>
<reference evidence="1" key="2">
    <citation type="submission" date="2015-06" db="UniProtKB">
        <authorList>
            <consortium name="EnsemblPlants"/>
        </authorList>
    </citation>
    <scope>IDENTIFICATION</scope>
</reference>
<dbReference type="HOGENOM" id="CLU_2458681_0_0_1"/>
<name>A0A0E0RFE8_ORYRU</name>
<dbReference type="Proteomes" id="UP000008022">
    <property type="component" value="Unassembled WGS sequence"/>
</dbReference>
<dbReference type="Gramene" id="ORUFI12G07750.7">
    <property type="protein sequence ID" value="ORUFI12G07750.7"/>
    <property type="gene ID" value="ORUFI12G07750"/>
</dbReference>
<dbReference type="EnsemblPlants" id="ORUFI12G07750.7">
    <property type="protein sequence ID" value="ORUFI12G07750.7"/>
    <property type="gene ID" value="ORUFI12G07750"/>
</dbReference>
<reference evidence="2" key="1">
    <citation type="submission" date="2013-06" db="EMBL/GenBank/DDBJ databases">
        <authorList>
            <person name="Zhao Q."/>
        </authorList>
    </citation>
    <scope>NUCLEOTIDE SEQUENCE</scope>
    <source>
        <strain evidence="2">cv. W1943</strain>
    </source>
</reference>
<sequence length="89" mass="9446">MRKMCHSCESEDATMDGVDDGLICSTSCYNMCGHADKSSIIDGEIGCPSMEISPCNTPYGTPLFSRESSCSSFASCFSSLGECCCTVLL</sequence>
<dbReference type="AlphaFoldDB" id="A0A0E0RFE8"/>
<keyword evidence="2" id="KW-1185">Reference proteome</keyword>
<proteinExistence type="predicted"/>
<organism evidence="1 2">
    <name type="scientific">Oryza rufipogon</name>
    <name type="common">Brownbeard rice</name>
    <name type="synonym">Asian wild rice</name>
    <dbReference type="NCBI Taxonomy" id="4529"/>
    <lineage>
        <taxon>Eukaryota</taxon>
        <taxon>Viridiplantae</taxon>
        <taxon>Streptophyta</taxon>
        <taxon>Embryophyta</taxon>
        <taxon>Tracheophyta</taxon>
        <taxon>Spermatophyta</taxon>
        <taxon>Magnoliopsida</taxon>
        <taxon>Liliopsida</taxon>
        <taxon>Poales</taxon>
        <taxon>Poaceae</taxon>
        <taxon>BOP clade</taxon>
        <taxon>Oryzoideae</taxon>
        <taxon>Oryzeae</taxon>
        <taxon>Oryzinae</taxon>
        <taxon>Oryza</taxon>
    </lineage>
</organism>
<protein>
    <submittedName>
        <fullName evidence="1">Uncharacterized protein</fullName>
    </submittedName>
</protein>